<evidence type="ECO:0000256" key="3">
    <source>
        <dbReference type="ARBA" id="ARBA00022729"/>
    </source>
</evidence>
<evidence type="ECO:0000313" key="11">
    <source>
        <dbReference type="EMBL" id="MDO5976155.1"/>
    </source>
</evidence>
<evidence type="ECO:0000313" key="12">
    <source>
        <dbReference type="Proteomes" id="UP001176806"/>
    </source>
</evidence>
<gene>
    <name evidence="11" type="ORF">Q4Q40_18295</name>
</gene>
<dbReference type="CDD" id="cd00146">
    <property type="entry name" value="PKD"/>
    <property type="match status" value="1"/>
</dbReference>
<evidence type="ECO:0000259" key="10">
    <source>
        <dbReference type="PROSITE" id="PS50093"/>
    </source>
</evidence>
<evidence type="ECO:0000256" key="2">
    <source>
        <dbReference type="ARBA" id="ARBA00012601"/>
    </source>
</evidence>
<evidence type="ECO:0000256" key="1">
    <source>
        <dbReference type="ARBA" id="ARBA00000966"/>
    </source>
</evidence>
<evidence type="ECO:0000256" key="4">
    <source>
        <dbReference type="ARBA" id="ARBA00022801"/>
    </source>
</evidence>
<keyword evidence="12" id="KW-1185">Reference proteome</keyword>
<dbReference type="EC" id="3.2.1.4" evidence="2"/>
<keyword evidence="7" id="KW-0326">Glycosidase</keyword>
<dbReference type="NCBIfam" id="TIGR04183">
    <property type="entry name" value="Por_Secre_tail"/>
    <property type="match status" value="1"/>
</dbReference>
<dbReference type="InterPro" id="IPR000601">
    <property type="entry name" value="PKD_dom"/>
</dbReference>
<feature type="domain" description="PKD" evidence="10">
    <location>
        <begin position="394"/>
        <end position="482"/>
    </location>
</feature>
<evidence type="ECO:0000256" key="5">
    <source>
        <dbReference type="ARBA" id="ARBA00023001"/>
    </source>
</evidence>
<dbReference type="PROSITE" id="PS50093">
    <property type="entry name" value="PKD"/>
    <property type="match status" value="1"/>
</dbReference>
<proteinExistence type="predicted"/>
<dbReference type="Pfam" id="PF18911">
    <property type="entry name" value="PKD_4"/>
    <property type="match status" value="1"/>
</dbReference>
<evidence type="ECO:0000256" key="6">
    <source>
        <dbReference type="ARBA" id="ARBA00023277"/>
    </source>
</evidence>
<comment type="catalytic activity">
    <reaction evidence="1">
        <text>Endohydrolysis of (1-&gt;4)-beta-D-glucosidic linkages in cellulose, lichenin and cereal beta-D-glucans.</text>
        <dbReference type="EC" id="3.2.1.4"/>
    </reaction>
</comment>
<dbReference type="RefSeq" id="WP_303303419.1">
    <property type="nucleotide sequence ID" value="NZ_BAABDA010000004.1"/>
</dbReference>
<comment type="caution">
    <text evidence="11">The sequence shown here is derived from an EMBL/GenBank/DDBJ whole genome shotgun (WGS) entry which is preliminary data.</text>
</comment>
<evidence type="ECO:0000256" key="7">
    <source>
        <dbReference type="ARBA" id="ARBA00023295"/>
    </source>
</evidence>
<keyword evidence="8" id="KW-0624">Polysaccharide degradation</keyword>
<protein>
    <recommendedName>
        <fullName evidence="2">cellulase</fullName>
        <ecNumber evidence="2">3.2.1.4</ecNumber>
    </recommendedName>
</protein>
<dbReference type="Pfam" id="PF00150">
    <property type="entry name" value="Cellulase"/>
    <property type="match status" value="1"/>
</dbReference>
<evidence type="ECO:0000256" key="9">
    <source>
        <dbReference type="SAM" id="SignalP"/>
    </source>
</evidence>
<feature type="chain" id="PRO_5045802252" description="cellulase" evidence="9">
    <location>
        <begin position="24"/>
        <end position="712"/>
    </location>
</feature>
<evidence type="ECO:0000256" key="8">
    <source>
        <dbReference type="ARBA" id="ARBA00023326"/>
    </source>
</evidence>
<keyword evidence="3 9" id="KW-0732">Signal</keyword>
<dbReference type="Proteomes" id="UP001176806">
    <property type="component" value="Unassembled WGS sequence"/>
</dbReference>
<dbReference type="Gene3D" id="3.20.20.80">
    <property type="entry name" value="Glycosidases"/>
    <property type="match status" value="1"/>
</dbReference>
<dbReference type="SMART" id="SM00089">
    <property type="entry name" value="PKD"/>
    <property type="match status" value="1"/>
</dbReference>
<organism evidence="11 12">
    <name type="scientific">Flavivirga jejuensis</name>
    <dbReference type="NCBI Taxonomy" id="870487"/>
    <lineage>
        <taxon>Bacteria</taxon>
        <taxon>Pseudomonadati</taxon>
        <taxon>Bacteroidota</taxon>
        <taxon>Flavobacteriia</taxon>
        <taxon>Flavobacteriales</taxon>
        <taxon>Flavobacteriaceae</taxon>
        <taxon>Flavivirga</taxon>
    </lineage>
</organism>
<dbReference type="InterPro" id="IPR001547">
    <property type="entry name" value="Glyco_hydro_5"/>
</dbReference>
<feature type="signal peptide" evidence="9">
    <location>
        <begin position="1"/>
        <end position="23"/>
    </location>
</feature>
<keyword evidence="6" id="KW-0119">Carbohydrate metabolism</keyword>
<dbReference type="PANTHER" id="PTHR35923">
    <property type="entry name" value="MAJOR EXTRACELLULAR ENDOGLUCANASE"/>
    <property type="match status" value="1"/>
</dbReference>
<dbReference type="Gene3D" id="2.60.40.10">
    <property type="entry name" value="Immunoglobulins"/>
    <property type="match status" value="1"/>
</dbReference>
<dbReference type="InterPro" id="IPR035986">
    <property type="entry name" value="PKD_dom_sf"/>
</dbReference>
<dbReference type="Pfam" id="PF18962">
    <property type="entry name" value="Por_Secre_tail"/>
    <property type="match status" value="1"/>
</dbReference>
<sequence length="712" mass="78768">MRYFIFIIFSIVWLFSATTNTHAQQQNFLNTSGNKLFDSAGNEVRLTGVNWFGFETSLYSPHGIWSRDTKSVLKQIKDLGFNTIRIPWCNEMLNPEASITINSFGTDPYSGVSPMNAEEATLSKPIELLDVIVNWCQENNIKIVLDNHSRAADGFLNEAYWYTDTFSEQEWIADWIFLANRYKNFSAVVAMDLNNEPHGSTWGDSNPSTDWNKAAERCGNAILEVHPDVLIIVEGVGEFEGDSYWWGGQLKGVTKYPVQLSNPSKLFYSAHEYGPEVAPQDWFDSSDFPNNMPAIWNEHFHYLYENNTSPLFIGEFGIKNQSNATAYTWYTEWMDFMGSIYSWTFWTMNPNSGDTGGILMDDWTSVNQWKMDVLSPHFAPLIPNVIGGSINTPPLASITASVTSGNAPLSVQFDASGSSDIDGDTLTYNWDFGNGDTSLEMNPLITYTTAGSYTVTLTVNDGEVNSAPVTQTILVEVDGVNTCDFDTPISSALPSLNASYHNIYVLGSGGPNLDNVTTFTINWDLNNNGLYQFSINTNNGTPNWYVDLRESLTASFNSTQPEATFSGTGITGLDGAYWVTADAGNFVMVSKTGGFTLYFSSTASQPICDSSVAKISEKGTSEASEKIEIAPGFIKLTPNPVLDIVTLSSNESLQHSTIKIISLTGRVVMFESVEDDQKEKTISIEALQSGIYILEAFNTKTGVLKNKKIIKK</sequence>
<dbReference type="InterPro" id="IPR022409">
    <property type="entry name" value="PKD/Chitinase_dom"/>
</dbReference>
<name>A0ABT8WSK8_9FLAO</name>
<keyword evidence="5" id="KW-0136">Cellulose degradation</keyword>
<reference evidence="11" key="1">
    <citation type="submission" date="2023-07" db="EMBL/GenBank/DDBJ databases">
        <title>Two novel species in the genus Flavivirga.</title>
        <authorList>
            <person name="Kwon K."/>
        </authorList>
    </citation>
    <scope>NUCLEOTIDE SEQUENCE</scope>
    <source>
        <strain evidence="11">KACC 14158</strain>
    </source>
</reference>
<keyword evidence="4" id="KW-0378">Hydrolase</keyword>
<dbReference type="InterPro" id="IPR026444">
    <property type="entry name" value="Secre_tail"/>
</dbReference>
<dbReference type="PANTHER" id="PTHR35923:SF2">
    <property type="entry name" value="ENDOGLUCANASE"/>
    <property type="match status" value="1"/>
</dbReference>
<dbReference type="InterPro" id="IPR013783">
    <property type="entry name" value="Ig-like_fold"/>
</dbReference>
<dbReference type="EMBL" id="JAUOEL010000007">
    <property type="protein sequence ID" value="MDO5976155.1"/>
    <property type="molecule type" value="Genomic_DNA"/>
</dbReference>
<dbReference type="InterPro" id="IPR017853">
    <property type="entry name" value="GH"/>
</dbReference>
<accession>A0ABT8WSK8</accession>
<dbReference type="SUPFAM" id="SSF49299">
    <property type="entry name" value="PKD domain"/>
    <property type="match status" value="1"/>
</dbReference>
<dbReference type="SUPFAM" id="SSF51445">
    <property type="entry name" value="(Trans)glycosidases"/>
    <property type="match status" value="1"/>
</dbReference>